<protein>
    <recommendedName>
        <fullName evidence="4">Transmembrane protein</fullName>
    </recommendedName>
</protein>
<evidence type="ECO:0008006" key="4">
    <source>
        <dbReference type="Google" id="ProtNLM"/>
    </source>
</evidence>
<name>A0A7S4VN16_9STRA</name>
<feature type="transmembrane region" description="Helical" evidence="2">
    <location>
        <begin position="393"/>
        <end position="414"/>
    </location>
</feature>
<dbReference type="AlphaFoldDB" id="A0A7S4VN16"/>
<feature type="region of interest" description="Disordered" evidence="1">
    <location>
        <begin position="80"/>
        <end position="111"/>
    </location>
</feature>
<feature type="compositionally biased region" description="Polar residues" evidence="1">
    <location>
        <begin position="101"/>
        <end position="110"/>
    </location>
</feature>
<keyword evidence="2" id="KW-0812">Transmembrane</keyword>
<keyword evidence="2" id="KW-0472">Membrane</keyword>
<proteinExistence type="predicted"/>
<feature type="region of interest" description="Disordered" evidence="1">
    <location>
        <begin position="1"/>
        <end position="45"/>
    </location>
</feature>
<evidence type="ECO:0000313" key="3">
    <source>
        <dbReference type="EMBL" id="CAE4639641.1"/>
    </source>
</evidence>
<organism evidence="3">
    <name type="scientific">Ditylum brightwellii</name>
    <dbReference type="NCBI Taxonomy" id="49249"/>
    <lineage>
        <taxon>Eukaryota</taxon>
        <taxon>Sar</taxon>
        <taxon>Stramenopiles</taxon>
        <taxon>Ochrophyta</taxon>
        <taxon>Bacillariophyta</taxon>
        <taxon>Mediophyceae</taxon>
        <taxon>Lithodesmiophycidae</taxon>
        <taxon>Lithodesmiales</taxon>
        <taxon>Lithodesmiaceae</taxon>
        <taxon>Ditylum</taxon>
    </lineage>
</organism>
<evidence type="ECO:0000256" key="1">
    <source>
        <dbReference type="SAM" id="MobiDB-lite"/>
    </source>
</evidence>
<keyword evidence="2" id="KW-1133">Transmembrane helix</keyword>
<accession>A0A7S4VN16</accession>
<gene>
    <name evidence="3" type="ORF">DBRI00130_LOCUS32012</name>
</gene>
<sequence>MTMTFTMMEAGNNKKIQRTNAQKNRTRRRSSSSIKNSTDRRHTGHQRIQLLALTTTLALLAAVPVDGTLTSVGMEGLAPAEKDSLSTAEPVTFPEDDETEPNQPSTQQTHYCRWGDKDCHHRESPTNENRSATYKSEQQMADTIGSVIKKAAAMSSDAESVHAPPEGFTLAARVLTDHDTGLSYFAPLSSPSDLQIPFLECGAVGSTTEPIEIKHGTFRHFPSGADPSSFTTSPHAQLVVALHPLELTVSGNKQESRVFQPGDVILLEDTMGKGHKMRALSSGEEKGQYGEERDLSVFMLTLPHHHHHHHEKGNSNIIANHMSVFGLGGHPKPCENELDPAYTTLLPKRSDRNGGIINPFRRENIHKVLFGGIGASLSSVAVVKLFKVVPMLMSVGFGTACLVGGGTCAIVWGGEALMDEYSMRCEEKRYRMNTEHLGDDDDDTVEDDTDGR</sequence>
<evidence type="ECO:0000256" key="2">
    <source>
        <dbReference type="SAM" id="Phobius"/>
    </source>
</evidence>
<dbReference type="EMBL" id="HBNS01041124">
    <property type="protein sequence ID" value="CAE4639641.1"/>
    <property type="molecule type" value="Transcribed_RNA"/>
</dbReference>
<reference evidence="3" key="1">
    <citation type="submission" date="2021-01" db="EMBL/GenBank/DDBJ databases">
        <authorList>
            <person name="Corre E."/>
            <person name="Pelletier E."/>
            <person name="Niang G."/>
            <person name="Scheremetjew M."/>
            <person name="Finn R."/>
            <person name="Kale V."/>
            <person name="Holt S."/>
            <person name="Cochrane G."/>
            <person name="Meng A."/>
            <person name="Brown T."/>
            <person name="Cohen L."/>
        </authorList>
    </citation>
    <scope>NUCLEOTIDE SEQUENCE</scope>
    <source>
        <strain evidence="3">GSO104</strain>
    </source>
</reference>